<reference evidence="1" key="1">
    <citation type="submission" date="2021-05" db="EMBL/GenBank/DDBJ databases">
        <authorList>
            <person name="Alioto T."/>
            <person name="Alioto T."/>
            <person name="Gomez Garrido J."/>
        </authorList>
    </citation>
    <scope>NUCLEOTIDE SEQUENCE</scope>
</reference>
<proteinExistence type="predicted"/>
<name>A0A8D8F7Y6_CULPI</name>
<dbReference type="EMBL" id="HBUE01045941">
    <property type="protein sequence ID" value="CAG6462669.1"/>
    <property type="molecule type" value="Transcribed_RNA"/>
</dbReference>
<dbReference type="EMBL" id="HBUE01190267">
    <property type="protein sequence ID" value="CAG6524823.1"/>
    <property type="molecule type" value="Transcribed_RNA"/>
</dbReference>
<dbReference type="EMBL" id="HBUE01045942">
    <property type="protein sequence ID" value="CAG6462672.1"/>
    <property type="molecule type" value="Transcribed_RNA"/>
</dbReference>
<protein>
    <submittedName>
        <fullName evidence="1">(northern house mosquito) hypothetical protein</fullName>
    </submittedName>
</protein>
<evidence type="ECO:0000313" key="1">
    <source>
        <dbReference type="EMBL" id="CAG6462672.1"/>
    </source>
</evidence>
<dbReference type="AlphaFoldDB" id="A0A8D8F7Y6"/>
<accession>A0A8D8F7Y6</accession>
<dbReference type="EMBL" id="HBUE01296147">
    <property type="protein sequence ID" value="CAG6576511.1"/>
    <property type="molecule type" value="Transcribed_RNA"/>
</dbReference>
<organism evidence="1">
    <name type="scientific">Culex pipiens</name>
    <name type="common">House mosquito</name>
    <dbReference type="NCBI Taxonomy" id="7175"/>
    <lineage>
        <taxon>Eukaryota</taxon>
        <taxon>Metazoa</taxon>
        <taxon>Ecdysozoa</taxon>
        <taxon>Arthropoda</taxon>
        <taxon>Hexapoda</taxon>
        <taxon>Insecta</taxon>
        <taxon>Pterygota</taxon>
        <taxon>Neoptera</taxon>
        <taxon>Endopterygota</taxon>
        <taxon>Diptera</taxon>
        <taxon>Nematocera</taxon>
        <taxon>Culicoidea</taxon>
        <taxon>Culicidae</taxon>
        <taxon>Culicinae</taxon>
        <taxon>Culicini</taxon>
        <taxon>Culex</taxon>
        <taxon>Culex</taxon>
    </lineage>
</organism>
<sequence length="101" mass="11398">MAQLLQEEIGSTTQTTFIRTHHVEVRESEGSLESHFSSRWWLCPRRGRPRLGYVRTAWTIPIRATKSTSAGSAARGLSNCPTAHRIHLECCHLQHYTPSVG</sequence>